<dbReference type="InterPro" id="IPR029787">
    <property type="entry name" value="Nucleotide_cyclase"/>
</dbReference>
<accession>A0ABN0R266</accession>
<dbReference type="EMBL" id="JAOL01000094">
    <property type="protein sequence ID" value="EUA91123.1"/>
    <property type="molecule type" value="Genomic_DNA"/>
</dbReference>
<dbReference type="InterPro" id="IPR001054">
    <property type="entry name" value="A/G_cyclase"/>
</dbReference>
<comment type="caution">
    <text evidence="4">The sequence shown here is derived from an EMBL/GenBank/DDBJ whole genome shotgun (WGS) entry which is preliminary data.</text>
</comment>
<dbReference type="Pfam" id="PF00211">
    <property type="entry name" value="Guanylate_cyc"/>
    <property type="match status" value="1"/>
</dbReference>
<evidence type="ECO:0000259" key="3">
    <source>
        <dbReference type="PROSITE" id="PS50125"/>
    </source>
</evidence>
<organism evidence="4 5">
    <name type="scientific">Mycobacterium ulcerans str. Harvey</name>
    <dbReference type="NCBI Taxonomy" id="1299332"/>
    <lineage>
        <taxon>Bacteria</taxon>
        <taxon>Bacillati</taxon>
        <taxon>Actinomycetota</taxon>
        <taxon>Actinomycetes</taxon>
        <taxon>Mycobacteriales</taxon>
        <taxon>Mycobacteriaceae</taxon>
        <taxon>Mycobacterium</taxon>
        <taxon>Mycobacterium ulcerans group</taxon>
    </lineage>
</organism>
<dbReference type="Proteomes" id="UP000020681">
    <property type="component" value="Unassembled WGS sequence"/>
</dbReference>
<protein>
    <submittedName>
        <fullName evidence="4">Adenylate and Guanylate cyclase catalytic domain protein</fullName>
    </submittedName>
</protein>
<evidence type="ECO:0000313" key="5">
    <source>
        <dbReference type="Proteomes" id="UP000020681"/>
    </source>
</evidence>
<dbReference type="PANTHER" id="PTHR16305">
    <property type="entry name" value="TESTICULAR SOLUBLE ADENYLYL CYCLASE"/>
    <property type="match status" value="1"/>
</dbReference>
<proteinExistence type="predicted"/>
<reference evidence="4 5" key="1">
    <citation type="submission" date="2014-01" db="EMBL/GenBank/DDBJ databases">
        <authorList>
            <person name="Dobos K."/>
            <person name="Lenaerts A."/>
            <person name="Ordway D."/>
            <person name="DeGroote M.A."/>
            <person name="Parker T."/>
            <person name="Sizemore C."/>
            <person name="Tallon L.J."/>
            <person name="Sadzewicz L.K."/>
            <person name="Sengamalay N."/>
            <person name="Fraser C.M."/>
            <person name="Hine E."/>
            <person name="Shefchek K.A."/>
            <person name="Das S.P."/>
            <person name="Tettelin H."/>
        </authorList>
    </citation>
    <scope>NUCLEOTIDE SEQUENCE [LARGE SCALE GENOMIC DNA]</scope>
    <source>
        <strain evidence="4 5">Harvey</strain>
    </source>
</reference>
<sequence>MFAVIIDEVSRRNGLINKFQGDGTLAIFGAPIRALLPETDALGAARAIAHRLANEVPECQAAIGVAAGAVLAGNVGAFERFEYTVIGEPVNIAARLCELAKSDPHRVLSSAETVQASAPDESQHWILGRHTVLRASTGLRNWPAPTTAPPAP</sequence>
<keyword evidence="1" id="KW-0547">Nucleotide-binding</keyword>
<evidence type="ECO:0000256" key="2">
    <source>
        <dbReference type="ARBA" id="ARBA00022840"/>
    </source>
</evidence>
<keyword evidence="2" id="KW-0067">ATP-binding</keyword>
<feature type="domain" description="Guanylate cyclase" evidence="3">
    <location>
        <begin position="1"/>
        <end position="97"/>
    </location>
</feature>
<evidence type="ECO:0000256" key="1">
    <source>
        <dbReference type="ARBA" id="ARBA00022741"/>
    </source>
</evidence>
<gene>
    <name evidence="4" type="ORF">I551_2382</name>
</gene>
<dbReference type="PROSITE" id="PS50125">
    <property type="entry name" value="GUANYLATE_CYCLASE_2"/>
    <property type="match status" value="1"/>
</dbReference>
<dbReference type="Gene3D" id="3.30.70.1230">
    <property type="entry name" value="Nucleotide cyclase"/>
    <property type="match status" value="1"/>
</dbReference>
<dbReference type="SUPFAM" id="SSF55073">
    <property type="entry name" value="Nucleotide cyclase"/>
    <property type="match status" value="1"/>
</dbReference>
<evidence type="ECO:0000313" key="4">
    <source>
        <dbReference type="EMBL" id="EUA91123.1"/>
    </source>
</evidence>
<keyword evidence="5" id="KW-1185">Reference proteome</keyword>
<name>A0ABN0R266_MYCUL</name>
<dbReference type="CDD" id="cd07302">
    <property type="entry name" value="CHD"/>
    <property type="match status" value="1"/>
</dbReference>
<dbReference type="PANTHER" id="PTHR16305:SF28">
    <property type="entry name" value="GUANYLATE CYCLASE DOMAIN-CONTAINING PROTEIN"/>
    <property type="match status" value="1"/>
</dbReference>